<evidence type="ECO:0000256" key="2">
    <source>
        <dbReference type="ARBA" id="ARBA00022448"/>
    </source>
</evidence>
<gene>
    <name evidence="8" type="ORF">IPL58_01770</name>
</gene>
<sequence length="283" mass="31261">MSEFSYDVGIDNFEAGVLQASQNVPVVVDFWAPWCQPCQTLKPMLEKLAEEYGGRFLLAKVNSDENPEISQQFGVRSIPTVKVVFQGRIVDEFTGAKPESELRAFIDRLTPSPAEPLRAEAAALLAAGKQEEALATLVHASQLDPKNEAVRLDGIEILLTLGRNDEAGTLLGSDFSQLADRAQALRARLALASEKIDTTELDARLDANPNDHEARLERSRALAAASRYREAFEDAMAVVHRDRFFNEGAGRKALLQLFEVLSGSEQYDDLVREYRRALSAALN</sequence>
<dbReference type="GO" id="GO:0015035">
    <property type="term" value="F:protein-disulfide reductase activity"/>
    <property type="evidence" value="ECO:0007669"/>
    <property type="project" value="UniProtKB-ARBA"/>
</dbReference>
<feature type="domain" description="Thioredoxin" evidence="7">
    <location>
        <begin position="1"/>
        <end position="111"/>
    </location>
</feature>
<dbReference type="InterPro" id="IPR011990">
    <property type="entry name" value="TPR-like_helical_dom_sf"/>
</dbReference>
<keyword evidence="6" id="KW-0175">Coiled coil</keyword>
<dbReference type="InterPro" id="IPR013766">
    <property type="entry name" value="Thioredoxin_domain"/>
</dbReference>
<dbReference type="Pfam" id="PF14559">
    <property type="entry name" value="TPR_19"/>
    <property type="match status" value="1"/>
</dbReference>
<proteinExistence type="inferred from homology"/>
<protein>
    <submittedName>
        <fullName evidence="8">Tetratricopeptide repeat protein</fullName>
    </submittedName>
</protein>
<keyword evidence="4" id="KW-1015">Disulfide bond</keyword>
<dbReference type="InterPro" id="IPR036249">
    <property type="entry name" value="Thioredoxin-like_sf"/>
</dbReference>
<comment type="similarity">
    <text evidence="1">Belongs to the thioredoxin family.</text>
</comment>
<reference evidence="8" key="1">
    <citation type="submission" date="2020-10" db="EMBL/GenBank/DDBJ databases">
        <title>Connecting structure to function with the recovery of over 1000 high-quality activated sludge metagenome-assembled genomes encoding full-length rRNA genes using long-read sequencing.</title>
        <authorList>
            <person name="Singleton C.M."/>
            <person name="Petriglieri F."/>
            <person name="Kristensen J.M."/>
            <person name="Kirkegaard R.H."/>
            <person name="Michaelsen T.Y."/>
            <person name="Andersen M.H."/>
            <person name="Karst S.M."/>
            <person name="Dueholm M.S."/>
            <person name="Nielsen P.H."/>
            <person name="Albertsen M."/>
        </authorList>
    </citation>
    <scope>NUCLEOTIDE SEQUENCE</scope>
    <source>
        <strain evidence="8">Hirt_18-Q3-R61-65_BATAC.395</strain>
    </source>
</reference>
<dbReference type="GO" id="GO:0005737">
    <property type="term" value="C:cytoplasm"/>
    <property type="evidence" value="ECO:0007669"/>
    <property type="project" value="TreeGrafter"/>
</dbReference>
<dbReference type="Pfam" id="PF00085">
    <property type="entry name" value="Thioredoxin"/>
    <property type="match status" value="1"/>
</dbReference>
<evidence type="ECO:0000256" key="3">
    <source>
        <dbReference type="ARBA" id="ARBA00022982"/>
    </source>
</evidence>
<dbReference type="FunFam" id="3.40.30.10:FF:000001">
    <property type="entry name" value="Thioredoxin"/>
    <property type="match status" value="1"/>
</dbReference>
<dbReference type="PROSITE" id="PS51352">
    <property type="entry name" value="THIOREDOXIN_2"/>
    <property type="match status" value="1"/>
</dbReference>
<dbReference type="AlphaFoldDB" id="A0A9D7JY88"/>
<dbReference type="Proteomes" id="UP000886689">
    <property type="component" value="Unassembled WGS sequence"/>
</dbReference>
<evidence type="ECO:0000313" key="8">
    <source>
        <dbReference type="EMBL" id="MBK8522955.1"/>
    </source>
</evidence>
<dbReference type="PRINTS" id="PR00421">
    <property type="entry name" value="THIOREDOXIN"/>
</dbReference>
<evidence type="ECO:0000256" key="5">
    <source>
        <dbReference type="ARBA" id="ARBA00023284"/>
    </source>
</evidence>
<evidence type="ECO:0000256" key="1">
    <source>
        <dbReference type="ARBA" id="ARBA00008987"/>
    </source>
</evidence>
<feature type="coiled-coil region" evidence="6">
    <location>
        <begin position="175"/>
        <end position="202"/>
    </location>
</feature>
<keyword evidence="2" id="KW-0813">Transport</keyword>
<keyword evidence="5" id="KW-0676">Redox-active center</keyword>
<comment type="caution">
    <text evidence="8">The sequence shown here is derived from an EMBL/GenBank/DDBJ whole genome shotgun (WGS) entry which is preliminary data.</text>
</comment>
<dbReference type="GO" id="GO:0006950">
    <property type="term" value="P:response to stress"/>
    <property type="evidence" value="ECO:0007669"/>
    <property type="project" value="UniProtKB-ARBA"/>
</dbReference>
<dbReference type="Gene3D" id="3.40.30.10">
    <property type="entry name" value="Glutaredoxin"/>
    <property type="match status" value="1"/>
</dbReference>
<dbReference type="PANTHER" id="PTHR45663:SF11">
    <property type="entry name" value="GEO12009P1"/>
    <property type="match status" value="1"/>
</dbReference>
<evidence type="ECO:0000313" key="9">
    <source>
        <dbReference type="Proteomes" id="UP000886689"/>
    </source>
</evidence>
<accession>A0A9D7JY88</accession>
<dbReference type="Pfam" id="PF14561">
    <property type="entry name" value="TPR_20"/>
    <property type="match status" value="1"/>
</dbReference>
<keyword evidence="3" id="KW-0249">Electron transport</keyword>
<organism evidence="8 9">
    <name type="scientific">Candidatus Proximibacter danicus</name>
    <dbReference type="NCBI Taxonomy" id="2954365"/>
    <lineage>
        <taxon>Bacteria</taxon>
        <taxon>Pseudomonadati</taxon>
        <taxon>Pseudomonadota</taxon>
        <taxon>Betaproteobacteria</taxon>
        <taxon>Candidatus Proximibacter</taxon>
    </lineage>
</organism>
<dbReference type="SUPFAM" id="SSF52833">
    <property type="entry name" value="Thioredoxin-like"/>
    <property type="match status" value="1"/>
</dbReference>
<evidence type="ECO:0000256" key="4">
    <source>
        <dbReference type="ARBA" id="ARBA00023157"/>
    </source>
</evidence>
<dbReference type="EMBL" id="JADJUC010000001">
    <property type="protein sequence ID" value="MBK8522955.1"/>
    <property type="molecule type" value="Genomic_DNA"/>
</dbReference>
<evidence type="ECO:0000256" key="6">
    <source>
        <dbReference type="SAM" id="Coils"/>
    </source>
</evidence>
<dbReference type="CDD" id="cd02956">
    <property type="entry name" value="ybbN"/>
    <property type="match status" value="1"/>
</dbReference>
<dbReference type="Gene3D" id="1.25.40.10">
    <property type="entry name" value="Tetratricopeptide repeat domain"/>
    <property type="match status" value="2"/>
</dbReference>
<dbReference type="SUPFAM" id="SSF48452">
    <property type="entry name" value="TPR-like"/>
    <property type="match status" value="1"/>
</dbReference>
<evidence type="ECO:0000259" key="7">
    <source>
        <dbReference type="PROSITE" id="PS51352"/>
    </source>
</evidence>
<name>A0A9D7JY88_9PROT</name>
<dbReference type="PANTHER" id="PTHR45663">
    <property type="entry name" value="GEO12009P1"/>
    <property type="match status" value="1"/>
</dbReference>